<dbReference type="Proteomes" id="UP001058039">
    <property type="component" value="Segment"/>
</dbReference>
<keyword evidence="2" id="KW-1185">Reference proteome</keyword>
<reference evidence="1" key="1">
    <citation type="journal article" date="2022" name="Pharmaceutics">
        <title>Isolation and Molecular Characterization of a Novel Lytic Bacteriophage That Inactivates MDR Klebsiella pneumoniae Strains.</title>
        <authorList>
            <person name="Balcao V.M."/>
            <person name="Moreli F.C."/>
            <person name="Silva E.C."/>
            <person name="Belline B.G."/>
            <person name="Martins L.F."/>
            <person name="Rossi F.P.N."/>
            <person name="Pereira C."/>
            <person name="Vila M.M.D.C."/>
            <person name="da Silva A.M."/>
        </authorList>
    </citation>
    <scope>NUCLEOTIDE SEQUENCE</scope>
</reference>
<organism evidence="1 2">
    <name type="scientific">Klebsiella phage vB_KpnS_Uniso31</name>
    <dbReference type="NCBI Taxonomy" id="2951200"/>
    <lineage>
        <taxon>Viruses</taxon>
        <taxon>Duplodnaviria</taxon>
        <taxon>Heunggongvirae</taxon>
        <taxon>Uroviricota</taxon>
        <taxon>Caudoviricetes</taxon>
        <taxon>Demerecviridae</taxon>
        <taxon>Sugarlandvirus</taxon>
        <taxon>Sugarlandvirus Uniso31</taxon>
    </lineage>
</organism>
<proteinExistence type="predicted"/>
<accession>A0A9E7NGP2</accession>
<evidence type="ECO:0000313" key="1">
    <source>
        <dbReference type="EMBL" id="UTN90379.1"/>
    </source>
</evidence>
<name>A0A9E7NGP2_9CAUD</name>
<evidence type="ECO:0000313" key="2">
    <source>
        <dbReference type="Proteomes" id="UP001058039"/>
    </source>
</evidence>
<dbReference type="EMBL" id="ON637170">
    <property type="protein sequence ID" value="UTN90379.1"/>
    <property type="molecule type" value="Genomic_DNA"/>
</dbReference>
<sequence>MQKGLKFQEIFYIRRIEDFDPQLPFVSNNVHIRQLFEYVQNRP</sequence>
<protein>
    <submittedName>
        <fullName evidence="1">Uncharacterized protein</fullName>
    </submittedName>
</protein>